<dbReference type="Pfam" id="PF00111">
    <property type="entry name" value="Fer2"/>
    <property type="match status" value="1"/>
</dbReference>
<reference evidence="5" key="1">
    <citation type="journal article" date="2018" name="Science">
        <title>A primordial and reversible TCA cycle in a facultatively chemolithoautotrophic thermophile.</title>
        <authorList>
            <person name="Nunoura T."/>
            <person name="Chikaraishi Y."/>
            <person name="Izaki R."/>
            <person name="Suwa T."/>
            <person name="Sato T."/>
            <person name="Harada T."/>
            <person name="Mori K."/>
            <person name="Kato Y."/>
            <person name="Miyazaki M."/>
            <person name="Shimamura S."/>
            <person name="Yanagawa K."/>
            <person name="Shuto A."/>
            <person name="Ohkouchi N."/>
            <person name="Fujita N."/>
            <person name="Takaki Y."/>
            <person name="Atomi H."/>
            <person name="Takai K."/>
        </authorList>
    </citation>
    <scope>NUCLEOTIDE SEQUENCE [LARGE SCALE GENOMIC DNA]</scope>
    <source>
        <strain evidence="5">DSM 17441 / JCM 13301 / NBRC 103674 / ABI70S6</strain>
    </source>
</reference>
<dbReference type="EMBL" id="AP013035">
    <property type="protein sequence ID" value="BAT70840.1"/>
    <property type="molecule type" value="Genomic_DNA"/>
</dbReference>
<dbReference type="InterPro" id="IPR052911">
    <property type="entry name" value="Corrinoid_activation_enz"/>
</dbReference>
<dbReference type="InterPro" id="IPR041414">
    <property type="entry name" value="Raco-like_middle"/>
</dbReference>
<keyword evidence="5" id="KW-1185">Reference proteome</keyword>
<gene>
    <name evidence="4" type="ORF">TST_0030</name>
</gene>
<dbReference type="Pfam" id="PF17651">
    <property type="entry name" value="Raco_middle"/>
    <property type="match status" value="1"/>
</dbReference>
<evidence type="ECO:0000313" key="5">
    <source>
        <dbReference type="Proteomes" id="UP000063234"/>
    </source>
</evidence>
<name>A0A0S3QR76_THET7</name>
<evidence type="ECO:0000259" key="2">
    <source>
        <dbReference type="Pfam" id="PF14574"/>
    </source>
</evidence>
<evidence type="ECO:0000313" key="4">
    <source>
        <dbReference type="EMBL" id="BAT70840.1"/>
    </source>
</evidence>
<dbReference type="SUPFAM" id="SSF54292">
    <property type="entry name" value="2Fe-2S ferredoxin-like"/>
    <property type="match status" value="1"/>
</dbReference>
<evidence type="ECO:0000259" key="3">
    <source>
        <dbReference type="Pfam" id="PF17651"/>
    </source>
</evidence>
<dbReference type="GO" id="GO:0051536">
    <property type="term" value="F:iron-sulfur cluster binding"/>
    <property type="evidence" value="ECO:0007669"/>
    <property type="project" value="InterPro"/>
</dbReference>
<dbReference type="KEGG" id="ttk:TST_0030"/>
<evidence type="ECO:0008006" key="6">
    <source>
        <dbReference type="Google" id="ProtNLM"/>
    </source>
</evidence>
<dbReference type="Gene3D" id="3.10.20.30">
    <property type="match status" value="1"/>
</dbReference>
<dbReference type="RefSeq" id="WP_068548517.1">
    <property type="nucleotide sequence ID" value="NZ_AP013035.1"/>
</dbReference>
<dbReference type="InterPro" id="IPR042259">
    <property type="entry name" value="Raco-like_middle_sf"/>
</dbReference>
<feature type="domain" description="RACo-like middle region" evidence="3">
    <location>
        <begin position="119"/>
        <end position="258"/>
    </location>
</feature>
<evidence type="ECO:0000259" key="1">
    <source>
        <dbReference type="Pfam" id="PF00111"/>
    </source>
</evidence>
<sequence length="486" mass="53240">MPKVRILPDEVLIHVSKGDFLYPSLGQINFAFPCGGKGICGNCRVRFLNNIPEPTPTELEKLSPEEIKAGIRLACQCKILHDCTILIPKPKAKHIPEASMPDITLELQPITQIDKGFGAVDIGTSTVYVLINKGFEEKVVSFWNPQALWGDDVVTRLTHAMNPKAKEAMQLTLLREIEKIIDQEAPLGVDIISASGNPAMTAIAAKEDVSGLTRHPFSLGAKGYRYIPFKSSKQGIMFLPEIGSFLGSDALSMLAVSILTSRSKVFIAADIGTNTELFLKTENYIYGTSLPAGPVFEGFGITHGTPAVEGAIYEVHEDLSFSTIGNKREVGFCGSGIISALYALKKRGFLLPDGSLITGNKHPFGHVFLYQEDIRKIQLAKAAVFAGVKILLQKAGVSGESVEEVFIAGNFGRALKKEWLLELSFLPSLPKAQFHYLGNTSLWGAKWSILSKKCHKMLDDLKNEVTIIQLANEVDFQEVFMEGMKL</sequence>
<dbReference type="InterPro" id="IPR001041">
    <property type="entry name" value="2Fe-2S_ferredoxin-type"/>
</dbReference>
<dbReference type="OrthoDB" id="9810588at2"/>
<dbReference type="InterPro" id="IPR012675">
    <property type="entry name" value="Beta-grasp_dom_sf"/>
</dbReference>
<dbReference type="InterPro" id="IPR036010">
    <property type="entry name" value="2Fe-2S_ferredoxin-like_sf"/>
</dbReference>
<protein>
    <recommendedName>
        <fullName evidence="6">2Fe-2S ferredoxin-type domain-containing protein</fullName>
    </recommendedName>
</protein>
<dbReference type="InterPro" id="IPR027980">
    <property type="entry name" value="RACo_C"/>
</dbReference>
<organism evidence="4 5">
    <name type="scientific">Thermosulfidibacter takaii (strain DSM 17441 / JCM 13301 / NBRC 103674 / ABI70S6)</name>
    <dbReference type="NCBI Taxonomy" id="1298851"/>
    <lineage>
        <taxon>Bacteria</taxon>
        <taxon>Pseudomonadati</taxon>
        <taxon>Thermosulfidibacterota</taxon>
        <taxon>Thermosulfidibacteria</taxon>
        <taxon>Thermosulfidibacterales</taxon>
        <taxon>Thermosulfidibacteraceae</taxon>
    </lineage>
</organism>
<proteinExistence type="predicted"/>
<dbReference type="Gene3D" id="3.30.420.480">
    <property type="entry name" value="Domain of unknown function (DUF4445)"/>
    <property type="match status" value="1"/>
</dbReference>
<feature type="domain" description="2Fe-2S ferredoxin-type" evidence="1">
    <location>
        <begin position="26"/>
        <end position="79"/>
    </location>
</feature>
<dbReference type="Pfam" id="PF14574">
    <property type="entry name" value="RACo_C_ter"/>
    <property type="match status" value="1"/>
</dbReference>
<dbReference type="STRING" id="1298851.TST_0030"/>
<dbReference type="AlphaFoldDB" id="A0A0S3QR76"/>
<feature type="domain" description="RACo C-terminal" evidence="2">
    <location>
        <begin position="266"/>
        <end position="485"/>
    </location>
</feature>
<dbReference type="PANTHER" id="PTHR42895">
    <property type="entry name" value="IRON-SULFUR CLUSTER-BINDING PROTEIN-RELATED"/>
    <property type="match status" value="1"/>
</dbReference>
<accession>A0A0S3QR76</accession>
<dbReference type="PANTHER" id="PTHR42895:SF2">
    <property type="entry name" value="IRON-SULFUR CLUSTER PROTEIN"/>
    <property type="match status" value="1"/>
</dbReference>
<dbReference type="Proteomes" id="UP000063234">
    <property type="component" value="Chromosome"/>
</dbReference>
<dbReference type="CDD" id="cd00207">
    <property type="entry name" value="fer2"/>
    <property type="match status" value="1"/>
</dbReference>